<dbReference type="AlphaFoldDB" id="A0A915HQN6"/>
<dbReference type="WBParaSite" id="nRc.2.0.1.t03821-RA">
    <property type="protein sequence ID" value="nRc.2.0.1.t03821-RA"/>
    <property type="gene ID" value="nRc.2.0.1.g03821"/>
</dbReference>
<evidence type="ECO:0000313" key="1">
    <source>
        <dbReference type="Proteomes" id="UP000887565"/>
    </source>
</evidence>
<proteinExistence type="predicted"/>
<name>A0A915HQN6_ROMCU</name>
<evidence type="ECO:0000313" key="2">
    <source>
        <dbReference type="WBParaSite" id="nRc.2.0.1.t03821-RA"/>
    </source>
</evidence>
<sequence>METNCLAINFVFSWVRLLARFDAKLRANFSRSRSTLFSLLKVVQLKHVPRSTVGLGPVNDYRISDKEGSVGGSVDFQFTKFVLVPLHNRFVATLTEKSPIMAFITGWAGDMLAPSSIPFIDVFWFVGGLSVIGAEAGWAIS</sequence>
<reference evidence="2" key="1">
    <citation type="submission" date="2022-11" db="UniProtKB">
        <authorList>
            <consortium name="WormBaseParasite"/>
        </authorList>
    </citation>
    <scope>IDENTIFICATION</scope>
</reference>
<accession>A0A915HQN6</accession>
<organism evidence="1 2">
    <name type="scientific">Romanomermis culicivorax</name>
    <name type="common">Nematode worm</name>
    <dbReference type="NCBI Taxonomy" id="13658"/>
    <lineage>
        <taxon>Eukaryota</taxon>
        <taxon>Metazoa</taxon>
        <taxon>Ecdysozoa</taxon>
        <taxon>Nematoda</taxon>
        <taxon>Enoplea</taxon>
        <taxon>Dorylaimia</taxon>
        <taxon>Mermithida</taxon>
        <taxon>Mermithoidea</taxon>
        <taxon>Mermithidae</taxon>
        <taxon>Romanomermis</taxon>
    </lineage>
</organism>
<protein>
    <submittedName>
        <fullName evidence="2">Uncharacterized protein</fullName>
    </submittedName>
</protein>
<keyword evidence="1" id="KW-1185">Reference proteome</keyword>
<dbReference type="Proteomes" id="UP000887565">
    <property type="component" value="Unplaced"/>
</dbReference>